<dbReference type="PANTHER" id="PTHR45615:SF80">
    <property type="entry name" value="GRIP DOMAIN-CONTAINING PROTEIN"/>
    <property type="match status" value="1"/>
</dbReference>
<dbReference type="PANTHER" id="PTHR45615">
    <property type="entry name" value="MYOSIN HEAVY CHAIN, NON-MUSCLE"/>
    <property type="match status" value="1"/>
</dbReference>
<evidence type="ECO:0000313" key="2">
    <source>
        <dbReference type="EMBL" id="KAL1595814.1"/>
    </source>
</evidence>
<gene>
    <name evidence="2" type="ORF">SLS60_009504</name>
</gene>
<keyword evidence="3" id="KW-1185">Reference proteome</keyword>
<feature type="region of interest" description="Disordered" evidence="1">
    <location>
        <begin position="127"/>
        <end position="147"/>
    </location>
</feature>
<sequence length="626" mass="72152">MALKFNEYEFHAAVATFPFKYTPATSDEERKIREAEKARERADQLLAELHDPNGKWQQTRARVKESKELANYILDAYKKGAAKGVAVVQKHGQEVFEKLNEQYQRVSSTITTSRKSAASRIAIPTQPSSIISSPDQTTLTASRPTASGQKCNEFNDFKEIHSDCDDIATERNEALRKNDQLHKEVEAIVRERNEALEKNNPLHKEVEEYKAIVRERNEALEKNSQLEAQCTQLNSQLEDHEKTIGERNEALKKNSQLHKEVEEYKAIVRERNEALEKNTQLEAQCKQLNSQLEDHEKTVGERNEALEKNTQLKGDHEQLRTKNEQLKSENDKLSGKLEYLRSEHDRLKTDYEQLKTTKDDCSREVGQLQTRLKELTANYDLLEKYHAKLQSDHGECSKERGEQVRGLQDVLDELRIANNDLQQDKAELRDQCETLTGELFECRLEITDVTYGYDQLKRAFDELDRDFAEQEQRTRQVEKNIMGLFKFTARFLKNQYADRNKNEALTRIAKSMKTWDVSAISVGVEKGAYIAFVRSLCIAQDRLLINMDDIAISISRRAEELRLMTMDVKKVIKDRNQWKADCMKAQATEKSLREAMKALEVHLASQTALIRDMAALLGPDYESLCG</sequence>
<feature type="region of interest" description="Disordered" evidence="1">
    <location>
        <begin position="311"/>
        <end position="330"/>
    </location>
</feature>
<feature type="compositionally biased region" description="Low complexity" evidence="1">
    <location>
        <begin position="127"/>
        <end position="138"/>
    </location>
</feature>
<name>A0ABR3QV96_9PLEO</name>
<evidence type="ECO:0000313" key="3">
    <source>
        <dbReference type="Proteomes" id="UP001521785"/>
    </source>
</evidence>
<comment type="caution">
    <text evidence="2">The sequence shown here is derived from an EMBL/GenBank/DDBJ whole genome shotgun (WGS) entry which is preliminary data.</text>
</comment>
<organism evidence="2 3">
    <name type="scientific">Paraconiothyrium brasiliense</name>
    <dbReference type="NCBI Taxonomy" id="300254"/>
    <lineage>
        <taxon>Eukaryota</taxon>
        <taxon>Fungi</taxon>
        <taxon>Dikarya</taxon>
        <taxon>Ascomycota</taxon>
        <taxon>Pezizomycotina</taxon>
        <taxon>Dothideomycetes</taxon>
        <taxon>Pleosporomycetidae</taxon>
        <taxon>Pleosporales</taxon>
        <taxon>Massarineae</taxon>
        <taxon>Didymosphaeriaceae</taxon>
        <taxon>Paraconiothyrium</taxon>
    </lineage>
</organism>
<dbReference type="Gene3D" id="1.10.287.1490">
    <property type="match status" value="1"/>
</dbReference>
<dbReference type="EMBL" id="JAKJXO020000015">
    <property type="protein sequence ID" value="KAL1595814.1"/>
    <property type="molecule type" value="Genomic_DNA"/>
</dbReference>
<reference evidence="2 3" key="1">
    <citation type="submission" date="2024-02" db="EMBL/GenBank/DDBJ databases">
        <title>De novo assembly and annotation of 12 fungi associated with fruit tree decline syndrome in Ontario, Canada.</title>
        <authorList>
            <person name="Sulman M."/>
            <person name="Ellouze W."/>
            <person name="Ilyukhin E."/>
        </authorList>
    </citation>
    <scope>NUCLEOTIDE SEQUENCE [LARGE SCALE GENOMIC DNA]</scope>
    <source>
        <strain evidence="2 3">M42-189</strain>
    </source>
</reference>
<evidence type="ECO:0000256" key="1">
    <source>
        <dbReference type="SAM" id="MobiDB-lite"/>
    </source>
</evidence>
<feature type="compositionally biased region" description="Basic and acidic residues" evidence="1">
    <location>
        <begin position="313"/>
        <end position="330"/>
    </location>
</feature>
<protein>
    <submittedName>
        <fullName evidence="2">Uncharacterized protein</fullName>
    </submittedName>
</protein>
<proteinExistence type="predicted"/>
<dbReference type="Proteomes" id="UP001521785">
    <property type="component" value="Unassembled WGS sequence"/>
</dbReference>
<accession>A0ABR3QV96</accession>